<organism evidence="1">
    <name type="scientific">hydrocarbon metagenome</name>
    <dbReference type="NCBI Taxonomy" id="938273"/>
    <lineage>
        <taxon>unclassified sequences</taxon>
        <taxon>metagenomes</taxon>
        <taxon>ecological metagenomes</taxon>
    </lineage>
</organism>
<reference evidence="1" key="1">
    <citation type="journal article" date="2015" name="Proc. Natl. Acad. Sci. U.S.A.">
        <title>Networks of energetic and metabolic interactions define dynamics in microbial communities.</title>
        <authorList>
            <person name="Embree M."/>
            <person name="Liu J.K."/>
            <person name="Al-Bassam M.M."/>
            <person name="Zengler K."/>
        </authorList>
    </citation>
    <scope>NUCLEOTIDE SEQUENCE</scope>
</reference>
<protein>
    <submittedName>
        <fullName evidence="1">Uncharacterized protein</fullName>
    </submittedName>
</protein>
<dbReference type="AlphaFoldDB" id="A0A0W8F5E2"/>
<gene>
    <name evidence="1" type="ORF">ASZ90_014229</name>
</gene>
<proteinExistence type="predicted"/>
<name>A0A0W8F5E2_9ZZZZ</name>
<dbReference type="EMBL" id="LNQE01001514">
    <property type="protein sequence ID" value="KUG16120.1"/>
    <property type="molecule type" value="Genomic_DNA"/>
</dbReference>
<evidence type="ECO:0000313" key="1">
    <source>
        <dbReference type="EMBL" id="KUG16120.1"/>
    </source>
</evidence>
<comment type="caution">
    <text evidence="1">The sequence shown here is derived from an EMBL/GenBank/DDBJ whole genome shotgun (WGS) entry which is preliminary data.</text>
</comment>
<accession>A0A0W8F5E2</accession>
<sequence length="49" mass="5286">MPASRCGPEAFCDQVSREVVYAAIIDWNPVNSSNLIIGDGSAMMMVPKN</sequence>